<reference evidence="1" key="1">
    <citation type="submission" date="2022-11" db="EMBL/GenBank/DDBJ databases">
        <title>Minimal conservation of predation-associated metabolite biosynthetic gene clusters underscores biosynthetic potential of Myxococcota including descriptions for ten novel species: Archangium lansinium sp. nov., Myxococcus landrumus sp. nov., Nannocystis bai.</title>
        <authorList>
            <person name="Ahearne A."/>
            <person name="Stevens C."/>
            <person name="Phillips K."/>
        </authorList>
    </citation>
    <scope>NUCLEOTIDE SEQUENCE</scope>
    <source>
        <strain evidence="1">Na p29</strain>
    </source>
</reference>
<sequence length="222" mass="23679">MVAVRVLLRGRRGLLAPERERGAGEDLEVAGAVGLLGRLGGDQVAGVEAQREHARDVELHADAVVADRVDVVTGDPGLRAQAHEAVTAEDERDHPEERQLQDAVAAEGVEQGAPAGVVGDRQCRALELEAEEAQREVGHPQAALERRPAQRLLRSGRWVVEIVVAGEYRRAEEDADLGGVALGVVPPDAGLFARRLLTLLGGAGLGPWSSGHRERDQERVPA</sequence>
<name>A0A9X3ET99_9BACT</name>
<dbReference type="EMBL" id="JAPNKE010000002">
    <property type="protein sequence ID" value="MCY1009024.1"/>
    <property type="molecule type" value="Genomic_DNA"/>
</dbReference>
<gene>
    <name evidence="1" type="ORF">OV079_26385</name>
</gene>
<proteinExistence type="predicted"/>
<dbReference type="RefSeq" id="WP_267771681.1">
    <property type="nucleotide sequence ID" value="NZ_JAPNKE010000002.1"/>
</dbReference>
<protein>
    <submittedName>
        <fullName evidence="1">Uncharacterized protein</fullName>
    </submittedName>
</protein>
<organism evidence="1 2">
    <name type="scientific">Nannocystis pusilla</name>
    <dbReference type="NCBI Taxonomy" id="889268"/>
    <lineage>
        <taxon>Bacteria</taxon>
        <taxon>Pseudomonadati</taxon>
        <taxon>Myxococcota</taxon>
        <taxon>Polyangia</taxon>
        <taxon>Nannocystales</taxon>
        <taxon>Nannocystaceae</taxon>
        <taxon>Nannocystis</taxon>
    </lineage>
</organism>
<accession>A0A9X3ET99</accession>
<keyword evidence="2" id="KW-1185">Reference proteome</keyword>
<dbReference type="Proteomes" id="UP001150924">
    <property type="component" value="Unassembled WGS sequence"/>
</dbReference>
<evidence type="ECO:0000313" key="1">
    <source>
        <dbReference type="EMBL" id="MCY1009024.1"/>
    </source>
</evidence>
<dbReference type="AlphaFoldDB" id="A0A9X3ET99"/>
<evidence type="ECO:0000313" key="2">
    <source>
        <dbReference type="Proteomes" id="UP001150924"/>
    </source>
</evidence>
<comment type="caution">
    <text evidence="1">The sequence shown here is derived from an EMBL/GenBank/DDBJ whole genome shotgun (WGS) entry which is preliminary data.</text>
</comment>